<keyword evidence="6 8" id="KW-0234">DNA repair</keyword>
<dbReference type="OrthoDB" id="9804792at2"/>
<evidence type="ECO:0000256" key="6">
    <source>
        <dbReference type="ARBA" id="ARBA00023204"/>
    </source>
</evidence>
<dbReference type="SUPFAM" id="SSF50249">
    <property type="entry name" value="Nucleic acid-binding proteins"/>
    <property type="match status" value="1"/>
</dbReference>
<dbReference type="Proteomes" id="UP000198519">
    <property type="component" value="Unassembled WGS sequence"/>
</dbReference>
<dbReference type="AlphaFoldDB" id="A0A1I4N9K5"/>
<name>A0A1I4N9K5_9GAMM</name>
<sequence length="235" mass="26023">MSGSVQGEPAYVLHRRAYRETSLLVDLFSLNAGRLTVVAKGANSSRSPLKAQLQPFQPVLVDWQGRTELKTLVQVEVRQADPFAGTVGLYSGLYINELLQRVLPAGDPHPELFAAYIEALSQLVHSRDVEPVLRRFEVAFAYALGYGFDWAVATDIAQTVEAGYDYCYDPEQGIVQALGPSVRLQRLPGSTLLQLAEGDFESEAARKLAKRVMRVLVDYLMQGKPLHSRSLFLKG</sequence>
<dbReference type="HAMAP" id="MF_00201">
    <property type="entry name" value="RecO"/>
    <property type="match status" value="1"/>
</dbReference>
<organism evidence="10 11">
    <name type="scientific">Marinobacter zhejiangensis</name>
    <dbReference type="NCBI Taxonomy" id="488535"/>
    <lineage>
        <taxon>Bacteria</taxon>
        <taxon>Pseudomonadati</taxon>
        <taxon>Pseudomonadota</taxon>
        <taxon>Gammaproteobacteria</taxon>
        <taxon>Pseudomonadales</taxon>
        <taxon>Marinobacteraceae</taxon>
        <taxon>Marinobacter</taxon>
    </lineage>
</organism>
<evidence type="ECO:0000256" key="1">
    <source>
        <dbReference type="ARBA" id="ARBA00003065"/>
    </source>
</evidence>
<keyword evidence="4 8" id="KW-0227">DNA damage</keyword>
<reference evidence="11" key="1">
    <citation type="submission" date="2016-10" db="EMBL/GenBank/DDBJ databases">
        <authorList>
            <person name="Varghese N."/>
            <person name="Submissions S."/>
        </authorList>
    </citation>
    <scope>NUCLEOTIDE SEQUENCE [LARGE SCALE GENOMIC DNA]</scope>
    <source>
        <strain evidence="11">CGMCC 1.7061</strain>
    </source>
</reference>
<evidence type="ECO:0000259" key="9">
    <source>
        <dbReference type="Pfam" id="PF11967"/>
    </source>
</evidence>
<dbReference type="InterPro" id="IPR012340">
    <property type="entry name" value="NA-bd_OB-fold"/>
</dbReference>
<dbReference type="NCBIfam" id="TIGR00613">
    <property type="entry name" value="reco"/>
    <property type="match status" value="1"/>
</dbReference>
<comment type="similarity">
    <text evidence="2 8">Belongs to the RecO family.</text>
</comment>
<evidence type="ECO:0000256" key="3">
    <source>
        <dbReference type="ARBA" id="ARBA00021310"/>
    </source>
</evidence>
<dbReference type="GO" id="GO:0006302">
    <property type="term" value="P:double-strand break repair"/>
    <property type="evidence" value="ECO:0007669"/>
    <property type="project" value="TreeGrafter"/>
</dbReference>
<keyword evidence="5 8" id="KW-0233">DNA recombination</keyword>
<dbReference type="InterPro" id="IPR022572">
    <property type="entry name" value="DNA_rep/recomb_RecO_N"/>
</dbReference>
<dbReference type="InterPro" id="IPR042242">
    <property type="entry name" value="RecO_C"/>
</dbReference>
<gene>
    <name evidence="8" type="primary">recO</name>
    <name evidence="10" type="ORF">SAMN04487963_1228</name>
</gene>
<dbReference type="SUPFAM" id="SSF57863">
    <property type="entry name" value="ArfGap/RecO-like zinc finger"/>
    <property type="match status" value="1"/>
</dbReference>
<dbReference type="Gene3D" id="1.20.1440.120">
    <property type="entry name" value="Recombination protein O, C-terminal domain"/>
    <property type="match status" value="1"/>
</dbReference>
<evidence type="ECO:0000256" key="4">
    <source>
        <dbReference type="ARBA" id="ARBA00022763"/>
    </source>
</evidence>
<comment type="function">
    <text evidence="1 8">Involved in DNA repair and RecF pathway recombination.</text>
</comment>
<dbReference type="InterPro" id="IPR003717">
    <property type="entry name" value="RecO"/>
</dbReference>
<dbReference type="STRING" id="488535.SAMN04487963_1228"/>
<evidence type="ECO:0000313" key="11">
    <source>
        <dbReference type="Proteomes" id="UP000198519"/>
    </source>
</evidence>
<dbReference type="Pfam" id="PF02565">
    <property type="entry name" value="RecO_C"/>
    <property type="match status" value="1"/>
</dbReference>
<evidence type="ECO:0000256" key="5">
    <source>
        <dbReference type="ARBA" id="ARBA00023172"/>
    </source>
</evidence>
<accession>A0A1I4N9K5</accession>
<dbReference type="RefSeq" id="WP_092021048.1">
    <property type="nucleotide sequence ID" value="NZ_FOUE01000002.1"/>
</dbReference>
<evidence type="ECO:0000313" key="10">
    <source>
        <dbReference type="EMBL" id="SFM12158.1"/>
    </source>
</evidence>
<evidence type="ECO:0000256" key="2">
    <source>
        <dbReference type="ARBA" id="ARBA00007452"/>
    </source>
</evidence>
<dbReference type="InterPro" id="IPR037278">
    <property type="entry name" value="ARFGAP/RecO"/>
</dbReference>
<dbReference type="EMBL" id="FOUE01000002">
    <property type="protein sequence ID" value="SFM12158.1"/>
    <property type="molecule type" value="Genomic_DNA"/>
</dbReference>
<evidence type="ECO:0000256" key="8">
    <source>
        <dbReference type="HAMAP-Rule" id="MF_00201"/>
    </source>
</evidence>
<dbReference type="GO" id="GO:0043590">
    <property type="term" value="C:bacterial nucleoid"/>
    <property type="evidence" value="ECO:0007669"/>
    <property type="project" value="TreeGrafter"/>
</dbReference>
<dbReference type="Gene3D" id="2.40.50.140">
    <property type="entry name" value="Nucleic acid-binding proteins"/>
    <property type="match status" value="1"/>
</dbReference>
<dbReference type="GO" id="GO:0006310">
    <property type="term" value="P:DNA recombination"/>
    <property type="evidence" value="ECO:0007669"/>
    <property type="project" value="UniProtKB-UniRule"/>
</dbReference>
<dbReference type="Pfam" id="PF11967">
    <property type="entry name" value="RecO_N"/>
    <property type="match status" value="1"/>
</dbReference>
<dbReference type="PANTHER" id="PTHR33991">
    <property type="entry name" value="DNA REPAIR PROTEIN RECO"/>
    <property type="match status" value="1"/>
</dbReference>
<dbReference type="PANTHER" id="PTHR33991:SF1">
    <property type="entry name" value="DNA REPAIR PROTEIN RECO"/>
    <property type="match status" value="1"/>
</dbReference>
<evidence type="ECO:0000256" key="7">
    <source>
        <dbReference type="ARBA" id="ARBA00033409"/>
    </source>
</evidence>
<keyword evidence="11" id="KW-1185">Reference proteome</keyword>
<proteinExistence type="inferred from homology"/>
<protein>
    <recommendedName>
        <fullName evidence="3 8">DNA repair protein RecO</fullName>
    </recommendedName>
    <alternativeName>
        <fullName evidence="7 8">Recombination protein O</fullName>
    </alternativeName>
</protein>
<feature type="domain" description="DNA replication/recombination mediator RecO N-terminal" evidence="9">
    <location>
        <begin position="8"/>
        <end position="78"/>
    </location>
</feature>